<dbReference type="STRING" id="199441.BkAM31D_13240"/>
<dbReference type="Proteomes" id="UP000193006">
    <property type="component" value="Chromosome"/>
</dbReference>
<sequence length="195" mass="21447">MSTGLFLYLIGTALLFICYYLVIVCNREEEKMNTMMTTMAGGMAAGVLYGTLLGILFRGNFIEATILSIVIGMTIGAFLGLPAQLLACIEGMLAGLMGGMMGAMVGVMSPVGQEDTILKFLYMISLVMLLCTIRLFYSQTKSRVLQFLQNPIIALLVVLFAFLVLEKGSPIFPVDQMKPHLDHHEVLNMTLFDKK</sequence>
<feature type="transmembrane region" description="Helical" evidence="1">
    <location>
        <begin position="117"/>
        <end position="137"/>
    </location>
</feature>
<keyword evidence="1" id="KW-0472">Membrane</keyword>
<dbReference type="AlphaFoldDB" id="A0A1X9MB93"/>
<feature type="transmembrane region" description="Helical" evidence="1">
    <location>
        <begin position="144"/>
        <end position="165"/>
    </location>
</feature>
<proteinExistence type="predicted"/>
<accession>A0A1X9MB93</accession>
<protein>
    <submittedName>
        <fullName evidence="2">Uncharacterized protein</fullName>
    </submittedName>
</protein>
<dbReference type="KEGG" id="bkw:BkAM31D_13240"/>
<evidence type="ECO:0000256" key="1">
    <source>
        <dbReference type="SAM" id="Phobius"/>
    </source>
</evidence>
<keyword evidence="1" id="KW-1133">Transmembrane helix</keyword>
<dbReference type="EMBL" id="CP020814">
    <property type="protein sequence ID" value="ARK30715.1"/>
    <property type="molecule type" value="Genomic_DNA"/>
</dbReference>
<reference evidence="2 3" key="1">
    <citation type="submission" date="2017-04" db="EMBL/GenBank/DDBJ databases">
        <title>Bacillus krulwichiae AM31D Genome sequencing and assembly.</title>
        <authorList>
            <person name="Krulwich T.A."/>
            <person name="Anastor L."/>
            <person name="Ehrlich R."/>
            <person name="Ehrlich G.D."/>
            <person name="Janto B."/>
        </authorList>
    </citation>
    <scope>NUCLEOTIDE SEQUENCE [LARGE SCALE GENOMIC DNA]</scope>
    <source>
        <strain evidence="2 3">AM31D</strain>
    </source>
</reference>
<dbReference type="RefSeq" id="WP_066149468.1">
    <property type="nucleotide sequence ID" value="NZ_CP020814.1"/>
</dbReference>
<name>A0A1X9MB93_9BACI</name>
<feature type="transmembrane region" description="Helical" evidence="1">
    <location>
        <begin position="37"/>
        <end position="55"/>
    </location>
</feature>
<evidence type="ECO:0000313" key="3">
    <source>
        <dbReference type="Proteomes" id="UP000193006"/>
    </source>
</evidence>
<keyword evidence="3" id="KW-1185">Reference proteome</keyword>
<keyword evidence="1" id="KW-0812">Transmembrane</keyword>
<organism evidence="2 3">
    <name type="scientific">Halalkalibacter krulwichiae</name>
    <dbReference type="NCBI Taxonomy" id="199441"/>
    <lineage>
        <taxon>Bacteria</taxon>
        <taxon>Bacillati</taxon>
        <taxon>Bacillota</taxon>
        <taxon>Bacilli</taxon>
        <taxon>Bacillales</taxon>
        <taxon>Bacillaceae</taxon>
        <taxon>Halalkalibacter</taxon>
    </lineage>
</organism>
<evidence type="ECO:0000313" key="2">
    <source>
        <dbReference type="EMBL" id="ARK30715.1"/>
    </source>
</evidence>
<feature type="transmembrane region" description="Helical" evidence="1">
    <location>
        <begin position="6"/>
        <end position="25"/>
    </location>
</feature>
<gene>
    <name evidence="2" type="ORF">BkAM31D_13240</name>
</gene>
<feature type="transmembrane region" description="Helical" evidence="1">
    <location>
        <begin position="93"/>
        <end position="111"/>
    </location>
</feature>
<feature type="transmembrane region" description="Helical" evidence="1">
    <location>
        <begin position="61"/>
        <end position="81"/>
    </location>
</feature>